<dbReference type="PANTHER" id="PTHR30307:SF0">
    <property type="entry name" value="S-ADENOSYLMETHIONINE:TRNA RIBOSYLTRANSFERASE-ISOMERASE"/>
    <property type="match status" value="1"/>
</dbReference>
<name>A0A1F5TPB4_9BACT</name>
<dbReference type="InterPro" id="IPR003699">
    <property type="entry name" value="QueA"/>
</dbReference>
<gene>
    <name evidence="13" type="primary">queA</name>
    <name evidence="14" type="ORF">A2531_06910</name>
</gene>
<evidence type="ECO:0000256" key="6">
    <source>
        <dbReference type="ARBA" id="ARBA00022691"/>
    </source>
</evidence>
<evidence type="ECO:0000313" key="15">
    <source>
        <dbReference type="Proteomes" id="UP000177579"/>
    </source>
</evidence>
<evidence type="ECO:0000256" key="2">
    <source>
        <dbReference type="ARBA" id="ARBA00004691"/>
    </source>
</evidence>
<comment type="subcellular location">
    <subcellularLocation>
        <location evidence="1 13">Cytoplasm</location>
    </subcellularLocation>
</comment>
<comment type="caution">
    <text evidence="14">The sequence shown here is derived from an EMBL/GenBank/DDBJ whole genome shotgun (WGS) entry which is preliminary data.</text>
</comment>
<keyword evidence="14" id="KW-0413">Isomerase</keyword>
<evidence type="ECO:0000256" key="11">
    <source>
        <dbReference type="ARBA" id="ARBA00069325"/>
    </source>
</evidence>
<accession>A0A1F5TPB4</accession>
<sequence length="349" mass="40170">MDIKDFDFHLPQNLIAQKPAKPRDHSRLLVLHKNSNKLEHKHFYEIIDYLQRGDILILNNSKVIPARLIGTKEKTAGKVEIFLHHHLKNNLWQCLIGGKRVYEGLKINFSKKLNCKIIKNNNDGTWDVEFNCYGNVFIKVLKKIGQTPLPPYIKRSGQTKEDKIDYQTIYADKQKSGSVAAPTAGLHFTKKILSKLKKKGIQIEYITLHVGLGTFAPVKTTNIKDHKMHAEWTEVNKKVIKNILEAKKNGKRVIAVGTTSTRTLEAIWTKIENRKSKIKNHQDWVDIFIYPGYKFKIVDGMITNFHLPKSTLIMLVSALTSTSKIKKAYNEAIRNKYRFYSYGDAMLII</sequence>
<comment type="pathway">
    <text evidence="2 13">tRNA modification; tRNA-queuosine biosynthesis.</text>
</comment>
<dbReference type="EMBL" id="MFGO01000021">
    <property type="protein sequence ID" value="OGF40766.1"/>
    <property type="molecule type" value="Genomic_DNA"/>
</dbReference>
<evidence type="ECO:0000256" key="3">
    <source>
        <dbReference type="ARBA" id="ARBA00011245"/>
    </source>
</evidence>
<organism evidence="14 15">
    <name type="scientific">Candidatus Falkowbacteria bacterium RIFOXYD2_FULL_34_120</name>
    <dbReference type="NCBI Taxonomy" id="1798007"/>
    <lineage>
        <taxon>Bacteria</taxon>
        <taxon>Candidatus Falkowiibacteriota</taxon>
    </lineage>
</organism>
<evidence type="ECO:0000256" key="9">
    <source>
        <dbReference type="ARBA" id="ARBA00061210"/>
    </source>
</evidence>
<keyword evidence="6 13" id="KW-0949">S-adenosyl-L-methionine</keyword>
<dbReference type="NCBIfam" id="TIGR00113">
    <property type="entry name" value="queA"/>
    <property type="match status" value="1"/>
</dbReference>
<dbReference type="InterPro" id="IPR042119">
    <property type="entry name" value="QueA_dom2"/>
</dbReference>
<evidence type="ECO:0000256" key="12">
    <source>
        <dbReference type="ARBA" id="ARBA00076160"/>
    </source>
</evidence>
<dbReference type="AlphaFoldDB" id="A0A1F5TPB4"/>
<dbReference type="InterPro" id="IPR036100">
    <property type="entry name" value="QueA_sf"/>
</dbReference>
<protein>
    <recommendedName>
        <fullName evidence="11 13">S-adenosylmethionine:tRNA ribosyltransferase-isomerase</fullName>
        <ecNumber evidence="10 13">2.4.99.17</ecNumber>
    </recommendedName>
    <alternativeName>
        <fullName evidence="12 13">Queuosine biosynthesis protein QueA</fullName>
    </alternativeName>
</protein>
<dbReference type="Gene3D" id="3.40.1780.10">
    <property type="entry name" value="QueA-like"/>
    <property type="match status" value="1"/>
</dbReference>
<dbReference type="Gene3D" id="2.40.10.240">
    <property type="entry name" value="QueA-like"/>
    <property type="match status" value="1"/>
</dbReference>
<dbReference type="InterPro" id="IPR042118">
    <property type="entry name" value="QueA_dom1"/>
</dbReference>
<dbReference type="Proteomes" id="UP000177579">
    <property type="component" value="Unassembled WGS sequence"/>
</dbReference>
<dbReference type="GO" id="GO:0005737">
    <property type="term" value="C:cytoplasm"/>
    <property type="evidence" value="ECO:0007669"/>
    <property type="project" value="UniProtKB-SubCell"/>
</dbReference>
<proteinExistence type="inferred from homology"/>
<dbReference type="FunFam" id="2.40.10.240:FF:000002">
    <property type="entry name" value="S-adenosylmethionine:tRNA ribosyltransferase-isomerase"/>
    <property type="match status" value="1"/>
</dbReference>
<dbReference type="HAMAP" id="MF_00113">
    <property type="entry name" value="QueA"/>
    <property type="match status" value="1"/>
</dbReference>
<evidence type="ECO:0000256" key="8">
    <source>
        <dbReference type="ARBA" id="ARBA00052751"/>
    </source>
</evidence>
<dbReference type="GO" id="GO:0051075">
    <property type="term" value="F:S-adenosylmethionine:tRNA ribosyltransferase-isomerase activity"/>
    <property type="evidence" value="ECO:0007669"/>
    <property type="project" value="UniProtKB-EC"/>
</dbReference>
<dbReference type="UniPathway" id="UPA00392"/>
<comment type="function">
    <text evidence="13">Transfers and isomerizes the ribose moiety from AdoMet to the 7-aminomethyl group of 7-deazaguanine (preQ1-tRNA) to give epoxyqueuosine (oQ-tRNA).</text>
</comment>
<dbReference type="Pfam" id="PF02547">
    <property type="entry name" value="Queuosine_synth"/>
    <property type="match status" value="1"/>
</dbReference>
<comment type="similarity">
    <text evidence="9 13">Belongs to the QueA family.</text>
</comment>
<evidence type="ECO:0000256" key="7">
    <source>
        <dbReference type="ARBA" id="ARBA00022785"/>
    </source>
</evidence>
<dbReference type="NCBIfam" id="NF001140">
    <property type="entry name" value="PRK00147.1"/>
    <property type="match status" value="1"/>
</dbReference>
<dbReference type="EC" id="2.4.99.17" evidence="10 13"/>
<evidence type="ECO:0000256" key="10">
    <source>
        <dbReference type="ARBA" id="ARBA00066503"/>
    </source>
</evidence>
<evidence type="ECO:0000256" key="4">
    <source>
        <dbReference type="ARBA" id="ARBA00022490"/>
    </source>
</evidence>
<keyword evidence="5 13" id="KW-0808">Transferase</keyword>
<comment type="catalytic activity">
    <reaction evidence="8 13">
        <text>7-aminomethyl-7-carbaguanosine(34) in tRNA + S-adenosyl-L-methionine = epoxyqueuosine(34) in tRNA + adenine + L-methionine + 2 H(+)</text>
        <dbReference type="Rhea" id="RHEA:32155"/>
        <dbReference type="Rhea" id="RHEA-COMP:10342"/>
        <dbReference type="Rhea" id="RHEA-COMP:18582"/>
        <dbReference type="ChEBI" id="CHEBI:15378"/>
        <dbReference type="ChEBI" id="CHEBI:16708"/>
        <dbReference type="ChEBI" id="CHEBI:57844"/>
        <dbReference type="ChEBI" id="CHEBI:59789"/>
        <dbReference type="ChEBI" id="CHEBI:82833"/>
        <dbReference type="ChEBI" id="CHEBI:194443"/>
        <dbReference type="EC" id="2.4.99.17"/>
    </reaction>
</comment>
<keyword evidence="4 13" id="KW-0963">Cytoplasm</keyword>
<dbReference type="FunFam" id="3.40.1780.10:FF:000001">
    <property type="entry name" value="S-adenosylmethionine:tRNA ribosyltransferase-isomerase"/>
    <property type="match status" value="1"/>
</dbReference>
<reference evidence="14 15" key="1">
    <citation type="journal article" date="2016" name="Nat. Commun.">
        <title>Thousands of microbial genomes shed light on interconnected biogeochemical processes in an aquifer system.</title>
        <authorList>
            <person name="Anantharaman K."/>
            <person name="Brown C.T."/>
            <person name="Hug L.A."/>
            <person name="Sharon I."/>
            <person name="Castelle C.J."/>
            <person name="Probst A.J."/>
            <person name="Thomas B.C."/>
            <person name="Singh A."/>
            <person name="Wilkins M.J."/>
            <person name="Karaoz U."/>
            <person name="Brodie E.L."/>
            <person name="Williams K.H."/>
            <person name="Hubbard S.S."/>
            <person name="Banfield J.F."/>
        </authorList>
    </citation>
    <scope>NUCLEOTIDE SEQUENCE [LARGE SCALE GENOMIC DNA]</scope>
</reference>
<evidence type="ECO:0000313" key="14">
    <source>
        <dbReference type="EMBL" id="OGF40766.1"/>
    </source>
</evidence>
<evidence type="ECO:0000256" key="1">
    <source>
        <dbReference type="ARBA" id="ARBA00004496"/>
    </source>
</evidence>
<evidence type="ECO:0000256" key="13">
    <source>
        <dbReference type="HAMAP-Rule" id="MF_00113"/>
    </source>
</evidence>
<comment type="subunit">
    <text evidence="3 13">Monomer.</text>
</comment>
<evidence type="ECO:0000256" key="5">
    <source>
        <dbReference type="ARBA" id="ARBA00022679"/>
    </source>
</evidence>
<dbReference type="GO" id="GO:0008616">
    <property type="term" value="P:tRNA queuosine(34) biosynthetic process"/>
    <property type="evidence" value="ECO:0007669"/>
    <property type="project" value="UniProtKB-UniRule"/>
</dbReference>
<keyword evidence="7 13" id="KW-0671">Queuosine biosynthesis</keyword>
<dbReference type="PANTHER" id="PTHR30307">
    <property type="entry name" value="S-ADENOSYLMETHIONINE:TRNA RIBOSYLTRANSFERASE-ISOMERASE"/>
    <property type="match status" value="1"/>
</dbReference>
<dbReference type="SUPFAM" id="SSF111337">
    <property type="entry name" value="QueA-like"/>
    <property type="match status" value="1"/>
</dbReference>